<proteinExistence type="inferred from homology"/>
<evidence type="ECO:0000256" key="3">
    <source>
        <dbReference type="ARBA" id="ARBA00022525"/>
    </source>
</evidence>
<dbReference type="InterPro" id="IPR001534">
    <property type="entry name" value="Transthyretin-like"/>
</dbReference>
<keyword evidence="6" id="KW-1185">Reference proteome</keyword>
<keyword evidence="4 5" id="KW-0732">Signal</keyword>
<sequence length="175" mass="19089">MLLLVAIVLIVPLAEAALTFPSIGYVQSAAVNGTLTCNGKPLAHAKVKLYDEDDTDMDDLMDEGVTDGEGFFHLSGKETEITPIEPKVNIYHNCNDDESLNPLKKVCYKKISIDIPASYITDGPEASKVYPALSPAHFVESARAFFAVFLIEIVHQQCVCGQPTHKLIGRIDQLA</sequence>
<dbReference type="WBParaSite" id="Gr19_v10_g11949.t1">
    <property type="protein sequence ID" value="Gr19_v10_g11949.t1"/>
    <property type="gene ID" value="Gr19_v10_g11949"/>
</dbReference>
<dbReference type="GO" id="GO:0009986">
    <property type="term" value="C:cell surface"/>
    <property type="evidence" value="ECO:0007669"/>
    <property type="project" value="InterPro"/>
</dbReference>
<feature type="signal peptide" evidence="5">
    <location>
        <begin position="1"/>
        <end position="16"/>
    </location>
</feature>
<evidence type="ECO:0000313" key="7">
    <source>
        <dbReference type="WBParaSite" id="Gr19_v10_g11949.t1"/>
    </source>
</evidence>
<dbReference type="PANTHER" id="PTHR21700">
    <property type="entry name" value="TRANSTHYRETIN-LIKE FAMILY PROTEIN-RELATED"/>
    <property type="match status" value="1"/>
</dbReference>
<dbReference type="GO" id="GO:0005576">
    <property type="term" value="C:extracellular region"/>
    <property type="evidence" value="ECO:0007669"/>
    <property type="project" value="UniProtKB-SubCell"/>
</dbReference>
<evidence type="ECO:0000313" key="6">
    <source>
        <dbReference type="Proteomes" id="UP000887572"/>
    </source>
</evidence>
<keyword evidence="3" id="KW-0964">Secreted</keyword>
<protein>
    <submittedName>
        <fullName evidence="7">Uncharacterized protein</fullName>
    </submittedName>
</protein>
<evidence type="ECO:0000256" key="1">
    <source>
        <dbReference type="ARBA" id="ARBA00004613"/>
    </source>
</evidence>
<name>A0A914GYG7_GLORO</name>
<evidence type="ECO:0000256" key="2">
    <source>
        <dbReference type="ARBA" id="ARBA00010112"/>
    </source>
</evidence>
<dbReference type="InterPro" id="IPR038479">
    <property type="entry name" value="Transthyretin-like_sf"/>
</dbReference>
<accession>A0A914GYG7</accession>
<evidence type="ECO:0000256" key="5">
    <source>
        <dbReference type="SAM" id="SignalP"/>
    </source>
</evidence>
<organism evidence="6 7">
    <name type="scientific">Globodera rostochiensis</name>
    <name type="common">Golden nematode worm</name>
    <name type="synonym">Heterodera rostochiensis</name>
    <dbReference type="NCBI Taxonomy" id="31243"/>
    <lineage>
        <taxon>Eukaryota</taxon>
        <taxon>Metazoa</taxon>
        <taxon>Ecdysozoa</taxon>
        <taxon>Nematoda</taxon>
        <taxon>Chromadorea</taxon>
        <taxon>Rhabditida</taxon>
        <taxon>Tylenchina</taxon>
        <taxon>Tylenchomorpha</taxon>
        <taxon>Tylenchoidea</taxon>
        <taxon>Heteroderidae</taxon>
        <taxon>Heteroderinae</taxon>
        <taxon>Globodera</taxon>
    </lineage>
</organism>
<evidence type="ECO:0000256" key="4">
    <source>
        <dbReference type="ARBA" id="ARBA00022729"/>
    </source>
</evidence>
<reference evidence="7" key="1">
    <citation type="submission" date="2022-11" db="UniProtKB">
        <authorList>
            <consortium name="WormBaseParasite"/>
        </authorList>
    </citation>
    <scope>IDENTIFICATION</scope>
</reference>
<feature type="chain" id="PRO_5038070326" evidence="5">
    <location>
        <begin position="17"/>
        <end position="175"/>
    </location>
</feature>
<dbReference type="Gene3D" id="2.60.40.3330">
    <property type="match status" value="1"/>
</dbReference>
<comment type="similarity">
    <text evidence="2">Belongs to the nematode transthyretin-like family.</text>
</comment>
<dbReference type="Pfam" id="PF01060">
    <property type="entry name" value="TTR-52"/>
    <property type="match status" value="1"/>
</dbReference>
<dbReference type="Proteomes" id="UP000887572">
    <property type="component" value="Unplaced"/>
</dbReference>
<comment type="subcellular location">
    <subcellularLocation>
        <location evidence="1">Secreted</location>
    </subcellularLocation>
</comment>
<dbReference type="AlphaFoldDB" id="A0A914GYG7"/>